<gene>
    <name evidence="3" type="ORF">FUG_LOCUS471403</name>
    <name evidence="2" type="ORF">MDCFG202_LOCUS495245</name>
</gene>
<evidence type="ECO:0000313" key="3">
    <source>
        <dbReference type="EMBL" id="VIO62229.1"/>
    </source>
</evidence>
<protein>
    <submittedName>
        <fullName evidence="3">Uncharacterized protein</fullName>
    </submittedName>
</protein>
<dbReference type="Proteomes" id="UP000746612">
    <property type="component" value="Unassembled WGS sequence"/>
</dbReference>
<organism evidence="3">
    <name type="scientific">Gibberella zeae</name>
    <name type="common">Wheat head blight fungus</name>
    <name type="synonym">Fusarium graminearum</name>
    <dbReference type="NCBI Taxonomy" id="5518"/>
    <lineage>
        <taxon>Eukaryota</taxon>
        <taxon>Fungi</taxon>
        <taxon>Dikarya</taxon>
        <taxon>Ascomycota</taxon>
        <taxon>Pezizomycotina</taxon>
        <taxon>Sordariomycetes</taxon>
        <taxon>Hypocreomycetidae</taxon>
        <taxon>Hypocreales</taxon>
        <taxon>Nectriaceae</taxon>
        <taxon>Fusarium</taxon>
    </lineage>
</organism>
<name>A0A4E9EHP4_GIBZA</name>
<feature type="compositionally biased region" description="Polar residues" evidence="1">
    <location>
        <begin position="1"/>
        <end position="10"/>
    </location>
</feature>
<feature type="region of interest" description="Disordered" evidence="1">
    <location>
        <begin position="1"/>
        <end position="39"/>
    </location>
</feature>
<evidence type="ECO:0000313" key="2">
    <source>
        <dbReference type="EMBL" id="CAG2003930.1"/>
    </source>
</evidence>
<accession>A0A4E9EHP4</accession>
<sequence>MVQASRTSRVAPSREQGESWEKKVKTQSPDCGRNGTYKWNFSIDPERYDEDNGEGSMQKVVTKIREERRRMG</sequence>
<dbReference type="EMBL" id="CAJPIJ010000179">
    <property type="protein sequence ID" value="CAG2003930.1"/>
    <property type="molecule type" value="Genomic_DNA"/>
</dbReference>
<reference evidence="2" key="2">
    <citation type="submission" date="2021-03" db="EMBL/GenBank/DDBJ databases">
        <authorList>
            <person name="Alouane T."/>
            <person name="Langin T."/>
            <person name="Bonhomme L."/>
        </authorList>
    </citation>
    <scope>NUCLEOTIDE SEQUENCE</scope>
    <source>
        <strain evidence="2">MDC_Fg202</strain>
    </source>
</reference>
<dbReference type="EMBL" id="CAAKMV010000160">
    <property type="protein sequence ID" value="VIO62229.1"/>
    <property type="molecule type" value="Genomic_DNA"/>
</dbReference>
<evidence type="ECO:0000256" key="1">
    <source>
        <dbReference type="SAM" id="MobiDB-lite"/>
    </source>
</evidence>
<proteinExistence type="predicted"/>
<dbReference type="AlphaFoldDB" id="A0A4E9EHP4"/>
<reference evidence="3" key="1">
    <citation type="submission" date="2019-04" db="EMBL/GenBank/DDBJ databases">
        <authorList>
            <person name="Melise S."/>
            <person name="Noan J."/>
            <person name="Okalmin O."/>
        </authorList>
    </citation>
    <scope>NUCLEOTIDE SEQUENCE</scope>
    <source>
        <strain evidence="3">FN9</strain>
    </source>
</reference>
<feature type="compositionally biased region" description="Basic and acidic residues" evidence="1">
    <location>
        <begin position="15"/>
        <end position="24"/>
    </location>
</feature>